<dbReference type="STRING" id="327505.A0A2H3GDQ8"/>
<gene>
    <name evidence="1" type="ORF">AU210_012224</name>
</gene>
<dbReference type="AlphaFoldDB" id="A0A2H3GDQ8"/>
<organism evidence="1 2">
    <name type="scientific">Fusarium oxysporum f. sp. radicis-cucumerinum</name>
    <dbReference type="NCBI Taxonomy" id="327505"/>
    <lineage>
        <taxon>Eukaryota</taxon>
        <taxon>Fungi</taxon>
        <taxon>Dikarya</taxon>
        <taxon>Ascomycota</taxon>
        <taxon>Pezizomycotina</taxon>
        <taxon>Sordariomycetes</taxon>
        <taxon>Hypocreomycetidae</taxon>
        <taxon>Hypocreales</taxon>
        <taxon>Nectriaceae</taxon>
        <taxon>Fusarium</taxon>
        <taxon>Fusarium oxysporum species complex</taxon>
    </lineage>
</organism>
<reference evidence="1 2" key="2">
    <citation type="journal article" date="2017" name="Sci. Rep.">
        <title>A mobile pathogenicity chromosome in Fusarium oxysporum for infection of multiple cucurbit species.</title>
        <authorList>
            <person name="van Dam P."/>
            <person name="Fokkens L."/>
            <person name="Ayukawa Y."/>
            <person name="van der Gragt M."/>
            <person name="Ter Horst A."/>
            <person name="Brankovics B."/>
            <person name="Houterman P.M."/>
            <person name="Arie T."/>
            <person name="Rep M."/>
        </authorList>
    </citation>
    <scope>NUCLEOTIDE SEQUENCE [LARGE SCALE GENOMIC DNA]</scope>
    <source>
        <strain evidence="1 2">Forc016</strain>
    </source>
</reference>
<comment type="caution">
    <text evidence="1">The sequence shown here is derived from an EMBL/GenBank/DDBJ whole genome shotgun (WGS) entry which is preliminary data.</text>
</comment>
<evidence type="ECO:0000313" key="2">
    <source>
        <dbReference type="Proteomes" id="UP000219602"/>
    </source>
</evidence>
<dbReference type="EMBL" id="MABQ02000009">
    <property type="protein sequence ID" value="PCD25788.1"/>
    <property type="molecule type" value="Genomic_DNA"/>
</dbReference>
<proteinExistence type="predicted"/>
<protein>
    <submittedName>
        <fullName evidence="1">Uncharacterized protein</fullName>
    </submittedName>
</protein>
<evidence type="ECO:0000313" key="1">
    <source>
        <dbReference type="EMBL" id="PCD25788.1"/>
    </source>
</evidence>
<name>A0A2H3GDQ8_FUSOX</name>
<dbReference type="Proteomes" id="UP000219602">
    <property type="component" value="Chromosome 11"/>
</dbReference>
<sequence length="127" mass="13759">MRVTVLLFSTSSSLSPRKPQLEATELAIVVVGALPSTTIGSKGQDIVSKSMSILERSKYPNVSFVKSTKDIFQALDKLSIQPRVKTTSQSTSAAKDLYTMWRSTSGSAYLFLYDKGPSATFDVAAEV</sequence>
<accession>A0A2H3GDQ8</accession>
<reference evidence="1 2" key="1">
    <citation type="journal article" date="2016" name="Environ. Microbiol.">
        <title>Effector profiles distinguish formae speciales of Fusarium oxysporum.</title>
        <authorList>
            <person name="van Dam P."/>
            <person name="Fokkens L."/>
            <person name="Schmidt S.M."/>
            <person name="Linmans J.H."/>
            <person name="Kistler H.C."/>
            <person name="Ma L.J."/>
            <person name="Rep M."/>
        </authorList>
    </citation>
    <scope>NUCLEOTIDE SEQUENCE [LARGE SCALE GENOMIC DNA]</scope>
    <source>
        <strain evidence="1 2">Forc016</strain>
    </source>
</reference>